<sequence length="419" mass="48756">MAYYYSVSTYKKKFLLTLLACLGIPMSACANNHEDSNAIHSPSHPINVIIEPYLNQPTNIKKLFKTKNAKQLKQMRIMHIDLDYIFDSDQQQQQSNIQALIQRIQQIQPNTIFLQAFADPDANGSANLVYFENRHIPMRANLFPELLKQIRQHTQVKQIYAWLPLIAWELPKSYQLQYVKHSQDKTHGYIRLSPFDPTNLKYIAEIFQDFIQKNAVDGVLYHDDITLNDFEDASVVARQVYQQWGYDLKLLEEPQHPQQSAFAAAKTAYLDQLAAGITRLLQHYRPQLLTARNTYAPIVLQPESEKWFSQSVSSTLRYYNYNAIMAMPYMEQAGDHHQFYLDLIQQSKKYDPDLDRTIFELQATDWRSNQKIATSELVQTIHFLQQHGVKHIGYYPDDFAQAHPAAVEIKSVFQVDHSR</sequence>
<gene>
    <name evidence="3" type="ORF">P800_00297</name>
</gene>
<dbReference type="Pfam" id="PF14883">
    <property type="entry name" value="GHL13"/>
    <property type="match status" value="1"/>
</dbReference>
<feature type="signal peptide" evidence="1">
    <location>
        <begin position="1"/>
        <end position="30"/>
    </location>
</feature>
<dbReference type="InterPro" id="IPR032772">
    <property type="entry name" value="PGA_deacetylase_PgaB_C"/>
</dbReference>
<dbReference type="Gene3D" id="3.20.20.80">
    <property type="entry name" value="Glycosidases"/>
    <property type="match status" value="1"/>
</dbReference>
<dbReference type="NCBIfam" id="TIGR03938">
    <property type="entry name" value="deacetyl_PgaB"/>
    <property type="match status" value="1"/>
</dbReference>
<proteinExistence type="predicted"/>
<dbReference type="InterPro" id="IPR023854">
    <property type="entry name" value="PGA_deacetylase_PgaB"/>
</dbReference>
<reference evidence="3 4" key="1">
    <citation type="submission" date="2013-10" db="EMBL/GenBank/DDBJ databases">
        <title>The Genome Sequence of Acinetobacter lwoffii NIPH 512.</title>
        <authorList>
            <consortium name="The Broad Institute Genomics Platform"/>
            <consortium name="The Broad Institute Genome Sequencing Center for Infectious Disease"/>
            <person name="Cerqueira G."/>
            <person name="Feldgarden M."/>
            <person name="Courvalin P."/>
            <person name="Grillot-Courvalin C."/>
            <person name="Clermont D."/>
            <person name="Rocha E."/>
            <person name="Yoon E.-J."/>
            <person name="Nemec A."/>
            <person name="Young S.K."/>
            <person name="Zeng Q."/>
            <person name="Gargeya S."/>
            <person name="Fitzgerald M."/>
            <person name="Abouelleil A."/>
            <person name="Alvarado L."/>
            <person name="Berlin A.M."/>
            <person name="Chapman S.B."/>
            <person name="Gainer-Dewar J."/>
            <person name="Goldberg J."/>
            <person name="Gnerre S."/>
            <person name="Griggs A."/>
            <person name="Gujja S."/>
            <person name="Hansen M."/>
            <person name="Howarth C."/>
            <person name="Imamovic A."/>
            <person name="Ireland A."/>
            <person name="Larimer J."/>
            <person name="McCowan C."/>
            <person name="Murphy C."/>
            <person name="Pearson M."/>
            <person name="Poon T.W."/>
            <person name="Priest M."/>
            <person name="Roberts A."/>
            <person name="Saif S."/>
            <person name="Shea T."/>
            <person name="Sykes S."/>
            <person name="Wortman J."/>
            <person name="Nusbaum C."/>
            <person name="Birren B."/>
        </authorList>
    </citation>
    <scope>NUCLEOTIDE SEQUENCE [LARGE SCALE GENOMIC DNA]</scope>
    <source>
        <strain evidence="3 4">NIPH 512</strain>
    </source>
</reference>
<feature type="domain" description="Poly-beta-1,6-N-acetyl-D-glucosamine N-deacetylase PgaB C-terminal" evidence="2">
    <location>
        <begin position="79"/>
        <end position="395"/>
    </location>
</feature>
<evidence type="ECO:0000313" key="3">
    <source>
        <dbReference type="EMBL" id="ESJ95491.1"/>
    </source>
</evidence>
<evidence type="ECO:0000256" key="1">
    <source>
        <dbReference type="SAM" id="SignalP"/>
    </source>
</evidence>
<accession>A0ABN0PY52</accession>
<feature type="chain" id="PRO_5046571304" evidence="1">
    <location>
        <begin position="31"/>
        <end position="419"/>
    </location>
</feature>
<evidence type="ECO:0000313" key="4">
    <source>
        <dbReference type="Proteomes" id="UP000018465"/>
    </source>
</evidence>
<name>A0ABN0PY52_ACILW</name>
<keyword evidence="1" id="KW-0732">Signal</keyword>
<dbReference type="Proteomes" id="UP000018465">
    <property type="component" value="Unassembled WGS sequence"/>
</dbReference>
<organism evidence="3 4">
    <name type="scientific">Acinetobacter lwoffii NCTC 5866 = CIP 64.10 = NIPH 512</name>
    <dbReference type="NCBI Taxonomy" id="981327"/>
    <lineage>
        <taxon>Bacteria</taxon>
        <taxon>Pseudomonadati</taxon>
        <taxon>Pseudomonadota</taxon>
        <taxon>Gammaproteobacteria</taxon>
        <taxon>Moraxellales</taxon>
        <taxon>Moraxellaceae</taxon>
        <taxon>Acinetobacter</taxon>
    </lineage>
</organism>
<protein>
    <submittedName>
        <fullName evidence="3">Poly-beta-1,6-N-acetyl-D-glucosamine N-deacetylase PgaB</fullName>
    </submittedName>
</protein>
<comment type="caution">
    <text evidence="3">The sequence shown here is derived from an EMBL/GenBank/DDBJ whole genome shotgun (WGS) entry which is preliminary data.</text>
</comment>
<dbReference type="EMBL" id="AYHO01000002">
    <property type="protein sequence ID" value="ESJ95491.1"/>
    <property type="molecule type" value="Genomic_DNA"/>
</dbReference>
<keyword evidence="4" id="KW-1185">Reference proteome</keyword>
<evidence type="ECO:0000259" key="2">
    <source>
        <dbReference type="Pfam" id="PF14883"/>
    </source>
</evidence>